<protein>
    <recommendedName>
        <fullName evidence="3">Peptidase C39-like domain-containing protein</fullName>
    </recommendedName>
</protein>
<dbReference type="Proteomes" id="UP000703893">
    <property type="component" value="Unassembled WGS sequence"/>
</dbReference>
<organism evidence="1 2">
    <name type="scientific">Candidatus Tanganyikabacteria bacterium</name>
    <dbReference type="NCBI Taxonomy" id="2961651"/>
    <lineage>
        <taxon>Bacteria</taxon>
        <taxon>Bacillati</taxon>
        <taxon>Candidatus Sericytochromatia</taxon>
        <taxon>Candidatus Tanganyikabacteria</taxon>
    </lineage>
</organism>
<dbReference type="Pfam" id="PF12385">
    <property type="entry name" value="Peptidase_C70"/>
    <property type="match status" value="1"/>
</dbReference>
<dbReference type="EMBL" id="VGJX01000478">
    <property type="protein sequence ID" value="MBM3275186.1"/>
    <property type="molecule type" value="Genomic_DNA"/>
</dbReference>
<dbReference type="Gene3D" id="1.20.120.20">
    <property type="entry name" value="Apolipoprotein"/>
    <property type="match status" value="1"/>
</dbReference>
<dbReference type="InterPro" id="IPR022118">
    <property type="entry name" value="Peptidase_C70_AvrRpt2"/>
</dbReference>
<name>A0A937X358_9BACT</name>
<reference evidence="1 2" key="1">
    <citation type="submission" date="2019-03" db="EMBL/GenBank/DDBJ databases">
        <title>Lake Tanganyika Metagenome-Assembled Genomes (MAGs).</title>
        <authorList>
            <person name="Tran P."/>
        </authorList>
    </citation>
    <scope>NUCLEOTIDE SEQUENCE [LARGE SCALE GENOMIC DNA]</scope>
    <source>
        <strain evidence="1">K_DeepCast_65m_m2_236</strain>
    </source>
</reference>
<evidence type="ECO:0008006" key="3">
    <source>
        <dbReference type="Google" id="ProtNLM"/>
    </source>
</evidence>
<dbReference type="AlphaFoldDB" id="A0A937X358"/>
<proteinExistence type="predicted"/>
<accession>A0A937X358</accession>
<gene>
    <name evidence="1" type="ORF">FJZ00_08525</name>
</gene>
<comment type="caution">
    <text evidence="1">The sequence shown here is derived from an EMBL/GenBank/DDBJ whole genome shotgun (WGS) entry which is preliminary data.</text>
</comment>
<evidence type="ECO:0000313" key="1">
    <source>
        <dbReference type="EMBL" id="MBM3275186.1"/>
    </source>
</evidence>
<sequence>MAQQANSGRPVSVAVGWEDGGHAILVTGVRNGRVYYNNPWGQQESASIADFKRNLKSASFDKTGGLFDDLNGARALGAGLRNIIEGAHSLNLVKIGGGIVQAAGGFVGGLVSAGGHYAEKGGQAAIDWGKKKWQQGGVGNKILGGLAVVGGGIAKGVGFVVKKVGNAVSWVANKVGGAIAWVGDKIEKGAKAVWNGVKKVASAVGNGIKKAAETVWNGVKSVGKAIGNGIKKIFSGW</sequence>
<evidence type="ECO:0000313" key="2">
    <source>
        <dbReference type="Proteomes" id="UP000703893"/>
    </source>
</evidence>